<evidence type="ECO:0000313" key="1">
    <source>
        <dbReference type="EMBL" id="EFA80032.1"/>
    </source>
</evidence>
<dbReference type="InParanoid" id="D3BDQ1"/>
<dbReference type="Proteomes" id="UP000001396">
    <property type="component" value="Unassembled WGS sequence"/>
</dbReference>
<dbReference type="AlphaFoldDB" id="D3BDQ1"/>
<keyword evidence="2" id="KW-1185">Reference proteome</keyword>
<gene>
    <name evidence="1" type="ORF">PPL_06853</name>
</gene>
<reference evidence="1 2" key="1">
    <citation type="journal article" date="2011" name="Genome Res.">
        <title>Phylogeny-wide analysis of social amoeba genomes highlights ancient origins for complex intercellular communication.</title>
        <authorList>
            <person name="Heidel A.J."/>
            <person name="Lawal H.M."/>
            <person name="Felder M."/>
            <person name="Schilde C."/>
            <person name="Helps N.R."/>
            <person name="Tunggal B."/>
            <person name="Rivero F."/>
            <person name="John U."/>
            <person name="Schleicher M."/>
            <person name="Eichinger L."/>
            <person name="Platzer M."/>
            <person name="Noegel A.A."/>
            <person name="Schaap P."/>
            <person name="Gloeckner G."/>
        </authorList>
    </citation>
    <scope>NUCLEOTIDE SEQUENCE [LARGE SCALE GENOMIC DNA]</scope>
    <source>
        <strain evidence="2">ATCC 26659 / Pp 5 / PN500</strain>
    </source>
</reference>
<evidence type="ECO:0008006" key="3">
    <source>
        <dbReference type="Google" id="ProtNLM"/>
    </source>
</evidence>
<protein>
    <recommendedName>
        <fullName evidence="3">Ankyrin repeat protein</fullName>
    </recommendedName>
</protein>
<dbReference type="RefSeq" id="XP_020432152.1">
    <property type="nucleotide sequence ID" value="XM_020577704.1"/>
</dbReference>
<name>D3BDQ1_HETP5</name>
<dbReference type="SUPFAM" id="SSF140860">
    <property type="entry name" value="Pseudo ankyrin repeat-like"/>
    <property type="match status" value="1"/>
</dbReference>
<dbReference type="EMBL" id="ADBJ01000031">
    <property type="protein sequence ID" value="EFA80032.1"/>
    <property type="molecule type" value="Genomic_DNA"/>
</dbReference>
<proteinExistence type="predicted"/>
<dbReference type="GeneID" id="31362334"/>
<comment type="caution">
    <text evidence="1">The sequence shown here is derived from an EMBL/GenBank/DDBJ whole genome shotgun (WGS) entry which is preliminary data.</text>
</comment>
<accession>D3BDQ1</accession>
<organism evidence="1 2">
    <name type="scientific">Heterostelium pallidum (strain ATCC 26659 / Pp 5 / PN500)</name>
    <name type="common">Cellular slime mold</name>
    <name type="synonym">Polysphondylium pallidum</name>
    <dbReference type="NCBI Taxonomy" id="670386"/>
    <lineage>
        <taxon>Eukaryota</taxon>
        <taxon>Amoebozoa</taxon>
        <taxon>Evosea</taxon>
        <taxon>Eumycetozoa</taxon>
        <taxon>Dictyostelia</taxon>
        <taxon>Acytosteliales</taxon>
        <taxon>Acytosteliaceae</taxon>
        <taxon>Heterostelium</taxon>
    </lineage>
</organism>
<sequence>MVITRDTNSYSTLMFEINCSIGYQRRERTSKLKDSSSPESSTYVLFKELFTHSLYIAARMGALDLNELVYNMFPEDLYIRPILERAVRYGHLSIVEFIHNKVKYGSAFDNIKTIIRQQNILVACCGDLEILKLLFKERPDQVDLNIILNISN</sequence>
<evidence type="ECO:0000313" key="2">
    <source>
        <dbReference type="Proteomes" id="UP000001396"/>
    </source>
</evidence>